<feature type="compositionally biased region" description="Polar residues" evidence="3">
    <location>
        <begin position="317"/>
        <end position="339"/>
    </location>
</feature>
<feature type="region of interest" description="Disordered" evidence="3">
    <location>
        <begin position="29"/>
        <end position="56"/>
    </location>
</feature>
<dbReference type="SMART" id="SM01050">
    <property type="entry name" value="CactinC_cactus"/>
    <property type="match status" value="1"/>
</dbReference>
<name>L1LBX4_THEEQ</name>
<comment type="similarity">
    <text evidence="1">Belongs to the CACTIN family.</text>
</comment>
<feature type="compositionally biased region" description="Basic and acidic residues" evidence="3">
    <location>
        <begin position="40"/>
        <end position="56"/>
    </location>
</feature>
<dbReference type="OrthoDB" id="265955at2759"/>
<dbReference type="eggNOG" id="KOG2370">
    <property type="taxonomic scope" value="Eukaryota"/>
</dbReference>
<sequence>MINSRKDSFGSAKKVEKGFDFSSKFAVYSETPDSSTYDRNNGRKSDSDSNKRKVVDNEELYAKRSQLLHQHFGYTDESNPFGDKRLAEPFVWEKKGKAKHSVEDVRSKVEEIKEVKHRREQHEIQKSMLEEYRQDSHRGKQEEDYQEWESKEREFNLKQIIAKSAIRVADGREKLIDKFVLSINPNNIFFTSPVDVNDMFSKMDLQDAKDAMEIIEANVELLKDQTWLEYFKALETIVKNKFESSYESFGIAPAVSEKIDQILSKKSLEDLDVYEREIKKRLAGTGIVDTNFWEAALSRIPFFRACRIVTHVISRSNPQPTHTSAPITHTPQSKSSECPSDSLIKPTKSVDYEKFIKFTKLDEDEEVFDSRVELSDSSDASLITPKYYNRIIKNFEWTKYNLAHYDTDNPPPKLVQGYKFNIFYPELKGKIPKWKLQKDGKENDTALIRFIAGHPYKDIAFRVINKEWNTYPNKGFKNFFDNGILHLYFNFKKVKYRR</sequence>
<dbReference type="AlphaFoldDB" id="L1LBX4"/>
<proteinExistence type="inferred from homology"/>
<dbReference type="PANTHER" id="PTHR21737">
    <property type="entry name" value="POLYGLUTAMINE BINDING PROTEIN 1/MARVEL MEMBRANE-ASSOCIATING DOMAIN CONTAINING 3"/>
    <property type="match status" value="1"/>
</dbReference>
<dbReference type="GeneID" id="15804380"/>
<dbReference type="RefSeq" id="XP_004832197.1">
    <property type="nucleotide sequence ID" value="XM_004832140.1"/>
</dbReference>
<dbReference type="VEuPathDB" id="PiroplasmaDB:BEWA_013040"/>
<dbReference type="Proteomes" id="UP000031512">
    <property type="component" value="Unassembled WGS sequence"/>
</dbReference>
<dbReference type="InterPro" id="IPR018816">
    <property type="entry name" value="Cactin_central"/>
</dbReference>
<feature type="domain" description="Splicing factor cactin central" evidence="5">
    <location>
        <begin position="138"/>
        <end position="311"/>
    </location>
</feature>
<dbReference type="EMBL" id="ACOU01000004">
    <property type="protein sequence ID" value="EKX72745.1"/>
    <property type="molecule type" value="Genomic_DNA"/>
</dbReference>
<accession>L1LBX4</accession>
<evidence type="ECO:0000259" key="5">
    <source>
        <dbReference type="Pfam" id="PF10312"/>
    </source>
</evidence>
<dbReference type="Pfam" id="PF10312">
    <property type="entry name" value="Cactin_mid"/>
    <property type="match status" value="1"/>
</dbReference>
<evidence type="ECO:0000259" key="4">
    <source>
        <dbReference type="Pfam" id="PF09732"/>
    </source>
</evidence>
<dbReference type="GO" id="GO:0005737">
    <property type="term" value="C:cytoplasm"/>
    <property type="evidence" value="ECO:0007669"/>
    <property type="project" value="TreeGrafter"/>
</dbReference>
<gene>
    <name evidence="6" type="ORF">BEWA_013040</name>
</gene>
<comment type="caution">
    <text evidence="6">The sequence shown here is derived from an EMBL/GenBank/DDBJ whole genome shotgun (WGS) entry which is preliminary data.</text>
</comment>
<dbReference type="KEGG" id="beq:BEWA_013040"/>
<dbReference type="InterPro" id="IPR019134">
    <property type="entry name" value="Cactin_C"/>
</dbReference>
<dbReference type="STRING" id="1537102.L1LBX4"/>
<evidence type="ECO:0000313" key="7">
    <source>
        <dbReference type="Proteomes" id="UP000031512"/>
    </source>
</evidence>
<feature type="region of interest" description="Disordered" evidence="3">
    <location>
        <begin position="317"/>
        <end position="344"/>
    </location>
</feature>
<organism evidence="6 7">
    <name type="scientific">Theileria equi strain WA</name>
    <dbReference type="NCBI Taxonomy" id="1537102"/>
    <lineage>
        <taxon>Eukaryota</taxon>
        <taxon>Sar</taxon>
        <taxon>Alveolata</taxon>
        <taxon>Apicomplexa</taxon>
        <taxon>Aconoidasida</taxon>
        <taxon>Piroplasmida</taxon>
        <taxon>Theileriidae</taxon>
        <taxon>Theileria</taxon>
    </lineage>
</organism>
<feature type="domain" description="Splicing factor Cactin C-terminal" evidence="4">
    <location>
        <begin position="381"/>
        <end position="498"/>
    </location>
</feature>
<dbReference type="GO" id="GO:0045292">
    <property type="term" value="P:mRNA cis splicing, via spliceosome"/>
    <property type="evidence" value="ECO:0007669"/>
    <property type="project" value="TreeGrafter"/>
</dbReference>
<protein>
    <recommendedName>
        <fullName evidence="2">Splicing factor Cactin</fullName>
    </recommendedName>
</protein>
<evidence type="ECO:0000313" key="6">
    <source>
        <dbReference type="EMBL" id="EKX72745.1"/>
    </source>
</evidence>
<evidence type="ECO:0000256" key="3">
    <source>
        <dbReference type="SAM" id="MobiDB-lite"/>
    </source>
</evidence>
<dbReference type="Pfam" id="PF09732">
    <property type="entry name" value="CactinC_cactus"/>
    <property type="match status" value="1"/>
</dbReference>
<dbReference type="PANTHER" id="PTHR21737:SF4">
    <property type="entry name" value="SPLICING FACTOR CACTIN"/>
    <property type="match status" value="1"/>
</dbReference>
<reference evidence="6 7" key="1">
    <citation type="journal article" date="2012" name="BMC Genomics">
        <title>Comparative genomic analysis and phylogenetic position of Theileria equi.</title>
        <authorList>
            <person name="Kappmeyer L.S."/>
            <person name="Thiagarajan M."/>
            <person name="Herndon D.R."/>
            <person name="Ramsay J.D."/>
            <person name="Caler E."/>
            <person name="Djikeng A."/>
            <person name="Gillespie J.J."/>
            <person name="Lau A.O."/>
            <person name="Roalson E.H."/>
            <person name="Silva J.C."/>
            <person name="Silva M.G."/>
            <person name="Suarez C.E."/>
            <person name="Ueti M.W."/>
            <person name="Nene V.M."/>
            <person name="Mealey R.H."/>
            <person name="Knowles D.P."/>
            <person name="Brayton K.A."/>
        </authorList>
    </citation>
    <scope>NUCLEOTIDE SEQUENCE [LARGE SCALE GENOMIC DNA]</scope>
    <source>
        <strain evidence="6 7">WA</strain>
    </source>
</reference>
<dbReference type="GO" id="GO:0005681">
    <property type="term" value="C:spliceosomal complex"/>
    <property type="evidence" value="ECO:0007669"/>
    <property type="project" value="TreeGrafter"/>
</dbReference>
<evidence type="ECO:0000256" key="2">
    <source>
        <dbReference type="ARBA" id="ARBA00034534"/>
    </source>
</evidence>
<keyword evidence="7" id="KW-1185">Reference proteome</keyword>
<evidence type="ECO:0000256" key="1">
    <source>
        <dbReference type="ARBA" id="ARBA00006895"/>
    </source>
</evidence>